<accession>A0A0F9NQF6</accession>
<gene>
    <name evidence="1" type="ORF">LCGC14_1232330</name>
</gene>
<proteinExistence type="predicted"/>
<dbReference type="EMBL" id="LAZR01006587">
    <property type="protein sequence ID" value="KKM91070.1"/>
    <property type="molecule type" value="Genomic_DNA"/>
</dbReference>
<protein>
    <submittedName>
        <fullName evidence="1">Uncharacterized protein</fullName>
    </submittedName>
</protein>
<organism evidence="1">
    <name type="scientific">marine sediment metagenome</name>
    <dbReference type="NCBI Taxonomy" id="412755"/>
    <lineage>
        <taxon>unclassified sequences</taxon>
        <taxon>metagenomes</taxon>
        <taxon>ecological metagenomes</taxon>
    </lineage>
</organism>
<sequence>MCPDFPTPPGGGATAAQVWSYAGRALDSDTANAIRDAILNDATLIAGADVGTIKSKTDNLPIDPADQSLVIAATDALSGEIATRSPSGEYNTQLDANISTRAAIADYSAARAAKIDAIQAFIEEAFGSLLMDATEQTVKEILTTINKLHCFVDLTPMLASDVVIVRQYMQILTAGSFIKYAEETFNDVQTLPLLYIVTKPARYGIRITLQQTAGTNRTLDWETFQEKAA</sequence>
<name>A0A0F9NQF6_9ZZZZ</name>
<evidence type="ECO:0000313" key="1">
    <source>
        <dbReference type="EMBL" id="KKM91070.1"/>
    </source>
</evidence>
<reference evidence="1" key="1">
    <citation type="journal article" date="2015" name="Nature">
        <title>Complex archaea that bridge the gap between prokaryotes and eukaryotes.</title>
        <authorList>
            <person name="Spang A."/>
            <person name="Saw J.H."/>
            <person name="Jorgensen S.L."/>
            <person name="Zaremba-Niedzwiedzka K."/>
            <person name="Martijn J."/>
            <person name="Lind A.E."/>
            <person name="van Eijk R."/>
            <person name="Schleper C."/>
            <person name="Guy L."/>
            <person name="Ettema T.J."/>
        </authorList>
    </citation>
    <scope>NUCLEOTIDE SEQUENCE</scope>
</reference>
<comment type="caution">
    <text evidence="1">The sequence shown here is derived from an EMBL/GenBank/DDBJ whole genome shotgun (WGS) entry which is preliminary data.</text>
</comment>
<dbReference type="AlphaFoldDB" id="A0A0F9NQF6"/>